<organism evidence="2 3">
    <name type="scientific">Paenibacillus suaedae</name>
    <dbReference type="NCBI Taxonomy" id="3077233"/>
    <lineage>
        <taxon>Bacteria</taxon>
        <taxon>Bacillati</taxon>
        <taxon>Bacillota</taxon>
        <taxon>Bacilli</taxon>
        <taxon>Bacillales</taxon>
        <taxon>Paenibacillaceae</taxon>
        <taxon>Paenibacillus</taxon>
    </lineage>
</organism>
<protein>
    <recommendedName>
        <fullName evidence="1">Knr4/Smi1-like domain-containing protein</fullName>
    </recommendedName>
</protein>
<dbReference type="EMBL" id="JAVYAA010000007">
    <property type="protein sequence ID" value="MDT8979229.1"/>
    <property type="molecule type" value="Genomic_DNA"/>
</dbReference>
<evidence type="ECO:0000313" key="2">
    <source>
        <dbReference type="EMBL" id="MDT8979229.1"/>
    </source>
</evidence>
<accession>A0AAJ2NAY6</accession>
<proteinExistence type="predicted"/>
<evidence type="ECO:0000259" key="1">
    <source>
        <dbReference type="Pfam" id="PF09346"/>
    </source>
</evidence>
<feature type="domain" description="Knr4/Smi1-like" evidence="1">
    <location>
        <begin position="41"/>
        <end position="106"/>
    </location>
</feature>
<dbReference type="AlphaFoldDB" id="A0AAJ2NAY6"/>
<dbReference type="Proteomes" id="UP001250538">
    <property type="component" value="Unassembled WGS sequence"/>
</dbReference>
<evidence type="ECO:0000313" key="3">
    <source>
        <dbReference type="Proteomes" id="UP001250538"/>
    </source>
</evidence>
<gene>
    <name evidence="2" type="ORF">RQP50_23610</name>
</gene>
<comment type="caution">
    <text evidence="2">The sequence shown here is derived from an EMBL/GenBank/DDBJ whole genome shotgun (WGS) entry which is preliminary data.</text>
</comment>
<keyword evidence="3" id="KW-1185">Reference proteome</keyword>
<dbReference type="InterPro" id="IPR018958">
    <property type="entry name" value="Knr4/Smi1-like_dom"/>
</dbReference>
<dbReference type="Pfam" id="PF09346">
    <property type="entry name" value="SMI1_KNR4"/>
    <property type="match status" value="1"/>
</dbReference>
<dbReference type="InterPro" id="IPR037883">
    <property type="entry name" value="Knr4/Smi1-like_sf"/>
</dbReference>
<name>A0AAJ2NAY6_9BACL</name>
<dbReference type="SUPFAM" id="SSF160631">
    <property type="entry name" value="SMI1/KNR4-like"/>
    <property type="match status" value="1"/>
</dbReference>
<dbReference type="RefSeq" id="WP_174807921.1">
    <property type="nucleotide sequence ID" value="NZ_JAVYAA010000007.1"/>
</dbReference>
<reference evidence="3" key="1">
    <citation type="submission" date="2023-09" db="EMBL/GenBank/DDBJ databases">
        <title>Paenibacillus sp. chi10 Genome sequencing and assembly.</title>
        <authorList>
            <person name="Kim I."/>
        </authorList>
    </citation>
    <scope>NUCLEOTIDE SEQUENCE [LARGE SCALE GENOMIC DNA]</scope>
    <source>
        <strain evidence="3">chi10</strain>
    </source>
</reference>
<sequence>MIRKRNFDEIMDSLEHRNRIPKISEFTRNDCLFLYEKLADNSIEADHVFLSYEKAKQYNKEYHEDFRELKESHWIFAETGRGDFWIIDLDDSKSPPTVFFYDHDLEDFSPENMQNISVHILEWFELADLVSQLHNENFYDEDFRLKEHWKQKAIEEIEKVKKGLSKKLPFQLF</sequence>